<feature type="transmembrane region" description="Helical" evidence="1">
    <location>
        <begin position="15"/>
        <end position="35"/>
    </location>
</feature>
<evidence type="ECO:0000313" key="2">
    <source>
        <dbReference type="EMBL" id="MCY7220613.1"/>
    </source>
</evidence>
<dbReference type="AlphaFoldDB" id="A0AAW5WK31"/>
<keyword evidence="1" id="KW-0812">Transmembrane</keyword>
<organism evidence="2 3">
    <name type="scientific">Streptococcus cristatus</name>
    <dbReference type="NCBI Taxonomy" id="45634"/>
    <lineage>
        <taxon>Bacteria</taxon>
        <taxon>Bacillati</taxon>
        <taxon>Bacillota</taxon>
        <taxon>Bacilli</taxon>
        <taxon>Lactobacillales</taxon>
        <taxon>Streptococcaceae</taxon>
        <taxon>Streptococcus</taxon>
    </lineage>
</organism>
<protein>
    <submittedName>
        <fullName evidence="2">Camphor resistance protein CrcB</fullName>
    </submittedName>
</protein>
<proteinExistence type="predicted"/>
<reference evidence="2" key="1">
    <citation type="journal article" date="2022" name="Med Res Arch">
        <title>Genomic identification of streptococcal strains and relation to clinical characteristics. A substudy to The Partial Oral Treatment of Endocarditis (POET) Trial.</title>
        <authorList>
            <person name="Christensen J."/>
            <person name="Jensen C."/>
            <person name="Dargis R."/>
            <person name="Nielsen X."/>
            <person name="Pries- Heje M."/>
            <person name="Wiingaard C."/>
            <person name="Ihlemann N."/>
            <person name="Gill S."/>
            <person name="Bruun N."/>
            <person name="Elming H."/>
            <person name="Povlsen J."/>
            <person name="Madsen T."/>
            <person name="Jensen K."/>
            <person name="Fuursted K."/>
            <person name="Ostergaard L."/>
            <person name="Christiansen U."/>
            <person name="Rosenvinge F."/>
            <person name="Helweg-Larsen J."/>
            <person name="Fosbol E."/>
            <person name="Kober L."/>
            <person name="Torp-Pedersen C."/>
            <person name="Tonder N."/>
            <person name="Moser C."/>
            <person name="Iversen K."/>
            <person name="Bundgaard H."/>
        </authorList>
    </citation>
    <scope>NUCLEOTIDE SEQUENCE</scope>
    <source>
        <strain evidence="2">K13014465</strain>
    </source>
</reference>
<dbReference type="Proteomes" id="UP001208029">
    <property type="component" value="Unassembled WGS sequence"/>
</dbReference>
<dbReference type="EMBL" id="JAKUYZ010000002">
    <property type="protein sequence ID" value="MCY7220613.1"/>
    <property type="molecule type" value="Genomic_DNA"/>
</dbReference>
<name>A0AAW5WK31_STRCR</name>
<comment type="caution">
    <text evidence="2">The sequence shown here is derived from an EMBL/GenBank/DDBJ whole genome shotgun (WGS) entry which is preliminary data.</text>
</comment>
<keyword evidence="1" id="KW-1133">Transmembrane helix</keyword>
<evidence type="ECO:0000256" key="1">
    <source>
        <dbReference type="SAM" id="Phobius"/>
    </source>
</evidence>
<sequence>FNAELTELFSEKKKFSLYLMLTYFLGFLAILLGIFI</sequence>
<accession>A0AAW5WK31</accession>
<reference evidence="2" key="2">
    <citation type="submission" date="2022-02" db="EMBL/GenBank/DDBJ databases">
        <authorList>
            <person name="Christensen J.J.E."/>
            <person name="Jensen C.S."/>
            <person name="Nielsen X.C."/>
            <person name="Dargis R."/>
        </authorList>
    </citation>
    <scope>NUCLEOTIDE SEQUENCE</scope>
    <source>
        <strain evidence="2">K13014465</strain>
    </source>
</reference>
<keyword evidence="1" id="KW-0472">Membrane</keyword>
<gene>
    <name evidence="2" type="ORF">MK546_00690</name>
</gene>
<feature type="non-terminal residue" evidence="2">
    <location>
        <position position="1"/>
    </location>
</feature>
<evidence type="ECO:0000313" key="3">
    <source>
        <dbReference type="Proteomes" id="UP001208029"/>
    </source>
</evidence>